<proteinExistence type="predicted"/>
<dbReference type="AlphaFoldDB" id="A0AAU9IWV8"/>
<dbReference type="Proteomes" id="UP001162131">
    <property type="component" value="Unassembled WGS sequence"/>
</dbReference>
<name>A0AAU9IWV8_9CILI</name>
<evidence type="ECO:0000313" key="2">
    <source>
        <dbReference type="Proteomes" id="UP001162131"/>
    </source>
</evidence>
<gene>
    <name evidence="1" type="ORF">BSTOLATCC_MIC18907</name>
</gene>
<protein>
    <submittedName>
        <fullName evidence="1">Uncharacterized protein</fullName>
    </submittedName>
</protein>
<sequence length="83" mass="9851">MIEIQNLNLLECLDSKMQEMEDFLKNNTELPDRDNFLQLLEIAKTNMKTINSVVEENQRILGEIQELQQYLNEIKSRNRPQIS</sequence>
<dbReference type="EMBL" id="CAJZBQ010000018">
    <property type="protein sequence ID" value="CAG9317664.1"/>
    <property type="molecule type" value="Genomic_DNA"/>
</dbReference>
<organism evidence="1 2">
    <name type="scientific">Blepharisma stoltei</name>
    <dbReference type="NCBI Taxonomy" id="1481888"/>
    <lineage>
        <taxon>Eukaryota</taxon>
        <taxon>Sar</taxon>
        <taxon>Alveolata</taxon>
        <taxon>Ciliophora</taxon>
        <taxon>Postciliodesmatophora</taxon>
        <taxon>Heterotrichea</taxon>
        <taxon>Heterotrichida</taxon>
        <taxon>Blepharismidae</taxon>
        <taxon>Blepharisma</taxon>
    </lineage>
</organism>
<comment type="caution">
    <text evidence="1">The sequence shown here is derived from an EMBL/GenBank/DDBJ whole genome shotgun (WGS) entry which is preliminary data.</text>
</comment>
<reference evidence="1" key="1">
    <citation type="submission" date="2021-09" db="EMBL/GenBank/DDBJ databases">
        <authorList>
            <consortium name="AG Swart"/>
            <person name="Singh M."/>
            <person name="Singh A."/>
            <person name="Seah K."/>
            <person name="Emmerich C."/>
        </authorList>
    </citation>
    <scope>NUCLEOTIDE SEQUENCE</scope>
    <source>
        <strain evidence="1">ATCC30299</strain>
    </source>
</reference>
<evidence type="ECO:0000313" key="1">
    <source>
        <dbReference type="EMBL" id="CAG9317664.1"/>
    </source>
</evidence>
<accession>A0AAU9IWV8</accession>
<keyword evidence="2" id="KW-1185">Reference proteome</keyword>